<dbReference type="Proteomes" id="UP001595647">
    <property type="component" value="Unassembled WGS sequence"/>
</dbReference>
<evidence type="ECO:0000256" key="1">
    <source>
        <dbReference type="SAM" id="Coils"/>
    </source>
</evidence>
<evidence type="ECO:0000313" key="4">
    <source>
        <dbReference type="EMBL" id="MFC3163865.1"/>
    </source>
</evidence>
<gene>
    <name evidence="4" type="ORF">ACFOHV_11350</name>
</gene>
<accession>A0ABV7I393</accession>
<evidence type="ECO:0000259" key="3">
    <source>
        <dbReference type="Pfam" id="PF19029"/>
    </source>
</evidence>
<keyword evidence="1" id="KW-0175">Coiled coil</keyword>
<reference evidence="5" key="1">
    <citation type="journal article" date="2019" name="Int. J. Syst. Evol. Microbiol.">
        <title>The Global Catalogue of Microorganisms (GCM) 10K type strain sequencing project: providing services to taxonomists for standard genome sequencing and annotation.</title>
        <authorList>
            <consortium name="The Broad Institute Genomics Platform"/>
            <consortium name="The Broad Institute Genome Sequencing Center for Infectious Disease"/>
            <person name="Wu L."/>
            <person name="Ma J."/>
        </authorList>
    </citation>
    <scope>NUCLEOTIDE SEQUENCE [LARGE SCALE GENOMIC DNA]</scope>
    <source>
        <strain evidence="5">KCTC 52231</strain>
    </source>
</reference>
<comment type="caution">
    <text evidence="4">The sequence shown here is derived from an EMBL/GenBank/DDBJ whole genome shotgun (WGS) entry which is preliminary data.</text>
</comment>
<protein>
    <submittedName>
        <fullName evidence="4">YqjD family protein</fullName>
    </submittedName>
</protein>
<dbReference type="EMBL" id="JBHRTG010000018">
    <property type="protein sequence ID" value="MFC3163865.1"/>
    <property type="molecule type" value="Genomic_DNA"/>
</dbReference>
<evidence type="ECO:0000313" key="5">
    <source>
        <dbReference type="Proteomes" id="UP001595647"/>
    </source>
</evidence>
<keyword evidence="5" id="KW-1185">Reference proteome</keyword>
<sequence length="119" mass="12331">MAAVSMTGKAGEKTQEETVGSTDPNVQDVQAELDNLRRDIAALTQAITSLGSAKLQEAGARASEMGAEMAGASAAAYQSARDGLRTAEQDLETRIRNNPLQAVGIAAGIGFLAALLTRR</sequence>
<feature type="domain" description="DUF883" evidence="3">
    <location>
        <begin position="94"/>
        <end position="116"/>
    </location>
</feature>
<feature type="compositionally biased region" description="Polar residues" evidence="2">
    <location>
        <begin position="17"/>
        <end position="26"/>
    </location>
</feature>
<dbReference type="RefSeq" id="WP_182306304.1">
    <property type="nucleotide sequence ID" value="NZ_CP059896.1"/>
</dbReference>
<organism evidence="4 5">
    <name type="scientific">Ciceribacter thiooxidans</name>
    <dbReference type="NCBI Taxonomy" id="1969821"/>
    <lineage>
        <taxon>Bacteria</taxon>
        <taxon>Pseudomonadati</taxon>
        <taxon>Pseudomonadota</taxon>
        <taxon>Alphaproteobacteria</taxon>
        <taxon>Hyphomicrobiales</taxon>
        <taxon>Rhizobiaceae</taxon>
        <taxon>Ciceribacter</taxon>
    </lineage>
</organism>
<proteinExistence type="predicted"/>
<feature type="coiled-coil region" evidence="1">
    <location>
        <begin position="26"/>
        <end position="53"/>
    </location>
</feature>
<name>A0ABV7I393_9HYPH</name>
<dbReference type="Pfam" id="PF19029">
    <property type="entry name" value="DUF883_C"/>
    <property type="match status" value="1"/>
</dbReference>
<dbReference type="InterPro" id="IPR043605">
    <property type="entry name" value="DUF883_C"/>
</dbReference>
<evidence type="ECO:0000256" key="2">
    <source>
        <dbReference type="SAM" id="MobiDB-lite"/>
    </source>
</evidence>
<feature type="region of interest" description="Disordered" evidence="2">
    <location>
        <begin position="1"/>
        <end position="26"/>
    </location>
</feature>